<organism evidence="1 2">
    <name type="scientific">Macrosiphum euphorbiae</name>
    <name type="common">potato aphid</name>
    <dbReference type="NCBI Taxonomy" id="13131"/>
    <lineage>
        <taxon>Eukaryota</taxon>
        <taxon>Metazoa</taxon>
        <taxon>Ecdysozoa</taxon>
        <taxon>Arthropoda</taxon>
        <taxon>Hexapoda</taxon>
        <taxon>Insecta</taxon>
        <taxon>Pterygota</taxon>
        <taxon>Neoptera</taxon>
        <taxon>Paraneoptera</taxon>
        <taxon>Hemiptera</taxon>
        <taxon>Sternorrhyncha</taxon>
        <taxon>Aphidomorpha</taxon>
        <taxon>Aphidoidea</taxon>
        <taxon>Aphididae</taxon>
        <taxon>Macrosiphini</taxon>
        <taxon>Macrosiphum</taxon>
    </lineage>
</organism>
<proteinExistence type="predicted"/>
<name>A0AAV0XJB0_9HEMI</name>
<dbReference type="Proteomes" id="UP001160148">
    <property type="component" value="Unassembled WGS sequence"/>
</dbReference>
<reference evidence="1 2" key="1">
    <citation type="submission" date="2023-01" db="EMBL/GenBank/DDBJ databases">
        <authorList>
            <person name="Whitehead M."/>
        </authorList>
    </citation>
    <scope>NUCLEOTIDE SEQUENCE [LARGE SCALE GENOMIC DNA]</scope>
</reference>
<evidence type="ECO:0000313" key="2">
    <source>
        <dbReference type="Proteomes" id="UP001160148"/>
    </source>
</evidence>
<accession>A0AAV0XJB0</accession>
<comment type="caution">
    <text evidence="1">The sequence shown here is derived from an EMBL/GenBank/DDBJ whole genome shotgun (WGS) entry which is preliminary data.</text>
</comment>
<dbReference type="AlphaFoldDB" id="A0AAV0XJB0"/>
<protein>
    <submittedName>
        <fullName evidence="1">Uncharacterized protein</fullName>
    </submittedName>
</protein>
<keyword evidence="2" id="KW-1185">Reference proteome</keyword>
<gene>
    <name evidence="1" type="ORF">MEUPH1_LOCUS22862</name>
</gene>
<dbReference type="EMBL" id="CARXXK010000005">
    <property type="protein sequence ID" value="CAI6368515.1"/>
    <property type="molecule type" value="Genomic_DNA"/>
</dbReference>
<sequence length="118" mass="13064">MSLELFVGRSGSGPCVLCRYTEDTAEHTTTAYKLCIKGSVCTERLLLEDPSKSWTFQGCCGGLERITNKGLMFFPDGITVRRIIQYDLKFNDRDGRSGGGVIDAAAPFFRYEPPNLQG</sequence>
<evidence type="ECO:0000313" key="1">
    <source>
        <dbReference type="EMBL" id="CAI6368515.1"/>
    </source>
</evidence>